<evidence type="ECO:0000313" key="2">
    <source>
        <dbReference type="Proteomes" id="UP000316476"/>
    </source>
</evidence>
<comment type="caution">
    <text evidence="1">The sequence shown here is derived from an EMBL/GenBank/DDBJ whole genome shotgun (WGS) entry which is preliminary data.</text>
</comment>
<dbReference type="Proteomes" id="UP000316476">
    <property type="component" value="Unassembled WGS sequence"/>
</dbReference>
<evidence type="ECO:0000313" key="1">
    <source>
        <dbReference type="EMBL" id="TWU62269.1"/>
    </source>
</evidence>
<dbReference type="InterPro" id="IPR022025">
    <property type="entry name" value="Amidoligase_2"/>
</dbReference>
<gene>
    <name evidence="1" type="ORF">V7x_39980</name>
</gene>
<dbReference type="AlphaFoldDB" id="A0A5C6FLC8"/>
<sequence>MPASDPTPIGGYHNGLPVSWLPTGWKAERDSSIQTLAPNRKGCEFVSPVLRGYEGLQSVLTAVDAITARGGKVNYSTGIHVTVSFGNDAAALARLISLIGNHERAIYASTGTRRREQNRWAKRIKDYGNKDAAKRRCESDRYARRKAEAWWSERCLDPCPSKAEEAVDIAGSGLLAATEKLIVRSIAGQKYDRIIKQTLGEIPNAALEEAPF</sequence>
<name>A0A5C6FLC8_9PLAN</name>
<organism evidence="1 2">
    <name type="scientific">Crateriforma conspicua</name>
    <dbReference type="NCBI Taxonomy" id="2527996"/>
    <lineage>
        <taxon>Bacteria</taxon>
        <taxon>Pseudomonadati</taxon>
        <taxon>Planctomycetota</taxon>
        <taxon>Planctomycetia</taxon>
        <taxon>Planctomycetales</taxon>
        <taxon>Planctomycetaceae</taxon>
        <taxon>Crateriforma</taxon>
    </lineage>
</organism>
<proteinExistence type="predicted"/>
<dbReference type="RefSeq" id="WP_146414954.1">
    <property type="nucleotide sequence ID" value="NZ_SJPZ01000002.1"/>
</dbReference>
<accession>A0A5C6FLC8</accession>
<reference evidence="1 2" key="1">
    <citation type="submission" date="2019-02" db="EMBL/GenBank/DDBJ databases">
        <title>Deep-cultivation of Planctomycetes and their phenomic and genomic characterization uncovers novel biology.</title>
        <authorList>
            <person name="Wiegand S."/>
            <person name="Jogler M."/>
            <person name="Boedeker C."/>
            <person name="Pinto D."/>
            <person name="Vollmers J."/>
            <person name="Rivas-Marin E."/>
            <person name="Kohn T."/>
            <person name="Peeters S.H."/>
            <person name="Heuer A."/>
            <person name="Rast P."/>
            <person name="Oberbeckmann S."/>
            <person name="Bunk B."/>
            <person name="Jeske O."/>
            <person name="Meyerdierks A."/>
            <person name="Storesund J.E."/>
            <person name="Kallscheuer N."/>
            <person name="Luecker S."/>
            <person name="Lage O.M."/>
            <person name="Pohl T."/>
            <person name="Merkel B.J."/>
            <person name="Hornburger P."/>
            <person name="Mueller R.-W."/>
            <person name="Bruemmer F."/>
            <person name="Labrenz M."/>
            <person name="Spormann A.M."/>
            <person name="Op Den Camp H."/>
            <person name="Overmann J."/>
            <person name="Amann R."/>
            <person name="Jetten M.S.M."/>
            <person name="Mascher T."/>
            <person name="Medema M.H."/>
            <person name="Devos D.P."/>
            <person name="Kaster A.-K."/>
            <person name="Ovreas L."/>
            <person name="Rohde M."/>
            <person name="Galperin M.Y."/>
            <person name="Jogler C."/>
        </authorList>
    </citation>
    <scope>NUCLEOTIDE SEQUENCE [LARGE SCALE GENOMIC DNA]</scope>
    <source>
        <strain evidence="1 2">V7</strain>
    </source>
</reference>
<dbReference type="EMBL" id="SJPZ01000002">
    <property type="protein sequence ID" value="TWU62269.1"/>
    <property type="molecule type" value="Genomic_DNA"/>
</dbReference>
<dbReference type="Pfam" id="PF12224">
    <property type="entry name" value="Amidoligase_2"/>
    <property type="match status" value="1"/>
</dbReference>
<keyword evidence="1" id="KW-0436">Ligase</keyword>
<dbReference type="GO" id="GO:0016874">
    <property type="term" value="F:ligase activity"/>
    <property type="evidence" value="ECO:0007669"/>
    <property type="project" value="UniProtKB-KW"/>
</dbReference>
<protein>
    <submittedName>
        <fullName evidence="1">Putative amidoligase enzyme</fullName>
    </submittedName>
</protein>
<dbReference type="OrthoDB" id="5380364at2"/>